<keyword evidence="2" id="KW-1185">Reference proteome</keyword>
<dbReference type="GO" id="GO:0051018">
    <property type="term" value="F:protein kinase A binding"/>
    <property type="evidence" value="ECO:0007669"/>
    <property type="project" value="TreeGrafter"/>
</dbReference>
<proteinExistence type="predicted"/>
<sequence length="72" mass="8199">MRRGNREMRRCVYCSYKQRSRKLVNVSPDLPKLISSMNVQKPKENEIVLLSGLTSGNLQADFKVSQVRSIGS</sequence>
<keyword evidence="1" id="KW-0808">Transferase</keyword>
<accession>S7QGU7</accession>
<dbReference type="GO" id="GO:0016301">
    <property type="term" value="F:kinase activity"/>
    <property type="evidence" value="ECO:0007669"/>
    <property type="project" value="UniProtKB-KW"/>
</dbReference>
<dbReference type="PANTHER" id="PTHR10226:SF7">
    <property type="entry name" value="A-KINASE ANCHOR PROTEIN SPHKAP"/>
    <property type="match status" value="1"/>
</dbReference>
<gene>
    <name evidence="1" type="ORF">D623_10000425</name>
</gene>
<dbReference type="PANTHER" id="PTHR10226">
    <property type="entry name" value="A KINASE ANCHOR PROTEIN"/>
    <property type="match status" value="1"/>
</dbReference>
<reference evidence="1 2" key="1">
    <citation type="journal article" date="2013" name="Nat. Commun.">
        <title>Genome analysis reveals insights into physiology and longevity of the Brandt's bat Myotis brandtii.</title>
        <authorList>
            <person name="Seim I."/>
            <person name="Fang X."/>
            <person name="Xiong Z."/>
            <person name="Lobanov A.V."/>
            <person name="Huang Z."/>
            <person name="Ma S."/>
            <person name="Feng Y."/>
            <person name="Turanov A.A."/>
            <person name="Zhu Y."/>
            <person name="Lenz T.L."/>
            <person name="Gerashchenko M.V."/>
            <person name="Fan D."/>
            <person name="Hee Yim S."/>
            <person name="Yao X."/>
            <person name="Jordan D."/>
            <person name="Xiong Y."/>
            <person name="Ma Y."/>
            <person name="Lyapunov A.N."/>
            <person name="Chen G."/>
            <person name="Kulakova O.I."/>
            <person name="Sun Y."/>
            <person name="Lee S.G."/>
            <person name="Bronson R.T."/>
            <person name="Moskalev A.A."/>
            <person name="Sunyaev S.R."/>
            <person name="Zhang G."/>
            <person name="Krogh A."/>
            <person name="Wang J."/>
            <person name="Gladyshev V.N."/>
        </authorList>
    </citation>
    <scope>NUCLEOTIDE SEQUENCE [LARGE SCALE GENOMIC DNA]</scope>
</reference>
<dbReference type="AlphaFoldDB" id="S7QGU7"/>
<protein>
    <submittedName>
        <fullName evidence="1">A-kinase anchor protein SPHKAP</fullName>
    </submittedName>
</protein>
<dbReference type="GO" id="GO:0005739">
    <property type="term" value="C:mitochondrion"/>
    <property type="evidence" value="ECO:0007669"/>
    <property type="project" value="TreeGrafter"/>
</dbReference>
<dbReference type="InterPro" id="IPR008382">
    <property type="entry name" value="SPHK1-interactor_AKAP_110"/>
</dbReference>
<keyword evidence="1" id="KW-0418">Kinase</keyword>
<organism evidence="1 2">
    <name type="scientific">Myotis brandtii</name>
    <name type="common">Brandt's bat</name>
    <dbReference type="NCBI Taxonomy" id="109478"/>
    <lineage>
        <taxon>Eukaryota</taxon>
        <taxon>Metazoa</taxon>
        <taxon>Chordata</taxon>
        <taxon>Craniata</taxon>
        <taxon>Vertebrata</taxon>
        <taxon>Euteleostomi</taxon>
        <taxon>Mammalia</taxon>
        <taxon>Eutheria</taxon>
        <taxon>Laurasiatheria</taxon>
        <taxon>Chiroptera</taxon>
        <taxon>Yangochiroptera</taxon>
        <taxon>Vespertilionidae</taxon>
        <taxon>Myotis</taxon>
    </lineage>
</organism>
<evidence type="ECO:0000313" key="2">
    <source>
        <dbReference type="Proteomes" id="UP000052978"/>
    </source>
</evidence>
<name>S7QGU7_MYOBR</name>
<evidence type="ECO:0000313" key="1">
    <source>
        <dbReference type="EMBL" id="EPQ20702.1"/>
    </source>
</evidence>
<dbReference type="Proteomes" id="UP000052978">
    <property type="component" value="Unassembled WGS sequence"/>
</dbReference>
<dbReference type="EMBL" id="KE291341">
    <property type="protein sequence ID" value="EPQ20702.1"/>
    <property type="molecule type" value="Genomic_DNA"/>
</dbReference>